<proteinExistence type="predicted"/>
<geneLocation type="plasmid" evidence="2">
    <name>pap1342-5</name>
</geneLocation>
<dbReference type="Proteomes" id="UP000196205">
    <property type="component" value="Plasmid pAP1342-5"/>
</dbReference>
<sequence length="137" mass="16190">MSDKLLLEIREKFPEIEFRLKIKNKQLYLVPNIIPEWADYKEENHVTEILDEMDKPVTYEKFMELSKKRNDDFFLFADGIVFSSFDNSTDQIPVLINGKRELVSRHFNGDLLINNVGLINSKGEIVEYDEDEEINFL</sequence>
<evidence type="ECO:0000313" key="1">
    <source>
        <dbReference type="EMBL" id="ARW49487.1"/>
    </source>
</evidence>
<reference evidence="1 2" key="1">
    <citation type="submission" date="2017-05" db="EMBL/GenBank/DDBJ databases">
        <title>Genome sequence of Acetobacter pasteurianus subsp. pasteurianus strain SRCM101342.</title>
        <authorList>
            <person name="Cho S.H."/>
        </authorList>
    </citation>
    <scope>NUCLEOTIDE SEQUENCE [LARGE SCALE GENOMIC DNA]</scope>
    <source>
        <strain evidence="1 2">SRCM101342</strain>
        <plasmid evidence="2">pap1342-5</plasmid>
    </source>
</reference>
<keyword evidence="1" id="KW-0614">Plasmid</keyword>
<organism evidence="1 2">
    <name type="scientific">Acetobacter pasteurianus subsp. pasteurianus</name>
    <dbReference type="NCBI Taxonomy" id="481145"/>
    <lineage>
        <taxon>Bacteria</taxon>
        <taxon>Pseudomonadati</taxon>
        <taxon>Pseudomonadota</taxon>
        <taxon>Alphaproteobacteria</taxon>
        <taxon>Acetobacterales</taxon>
        <taxon>Acetobacteraceae</taxon>
        <taxon>Acetobacter</taxon>
    </lineage>
</organism>
<dbReference type="RefSeq" id="WP_087652368.1">
    <property type="nucleotide sequence ID" value="NZ_CP021514.1"/>
</dbReference>
<evidence type="ECO:0000313" key="2">
    <source>
        <dbReference type="Proteomes" id="UP000196205"/>
    </source>
</evidence>
<dbReference type="EMBL" id="CP021514">
    <property type="protein sequence ID" value="ARW49487.1"/>
    <property type="molecule type" value="Genomic_DNA"/>
</dbReference>
<name>A0A1Y0YAR2_ACEPA</name>
<gene>
    <name evidence="1" type="ORF">S1001342_03197</name>
</gene>
<accession>A0A1Y0YAR2</accession>
<protein>
    <submittedName>
        <fullName evidence="1">Uncharacterized protein</fullName>
    </submittedName>
</protein>
<dbReference type="AlphaFoldDB" id="A0A1Y0YAR2"/>